<dbReference type="EMBL" id="CP022022">
    <property type="protein sequence ID" value="ASF42304.1"/>
    <property type="molecule type" value="Genomic_DNA"/>
</dbReference>
<dbReference type="Proteomes" id="UP000197007">
    <property type="component" value="Chromosome"/>
</dbReference>
<sequence>MKYKIFFEQGDRHDATIHYVNIIKKALERESGEDVLIVDNIKQIEKTEIVVVVNAKAHLKLLLKNRKQKVICWYQGIMPEEILVNYTKKDKWLKYILWRCFEYISLKLVSFALFVSDRMKYHYENKYKFKFKDNFYVMPCFNQKLIEESFFVKGKYETPSFVYAGTMSKWQCIDEMLQIYKEIKTKIPNATLTLYTSEKKEAQDYLKKYNLENVLIDHLPYNQLFEALQHYKYGFIIRKDIEMNRVATPTKMNTYLANGVIPIYSNYIFAFKEGLKNTQYQIEISNNDEVLEEIISFEKKNIEAINVLENYKSTVFSHFYSEDFHINNLIEKIKKTNL</sequence>
<organism evidence="1 2">
    <name type="scientific">Capnocytophaga endodontalis</name>
    <dbReference type="NCBI Taxonomy" id="2708117"/>
    <lineage>
        <taxon>Bacteria</taxon>
        <taxon>Pseudomonadati</taxon>
        <taxon>Bacteroidota</taxon>
        <taxon>Flavobacteriia</taxon>
        <taxon>Flavobacteriales</taxon>
        <taxon>Flavobacteriaceae</taxon>
        <taxon>Capnocytophaga</taxon>
    </lineage>
</organism>
<evidence type="ECO:0000313" key="2">
    <source>
        <dbReference type="Proteomes" id="UP000197007"/>
    </source>
</evidence>
<dbReference type="SUPFAM" id="SSF53756">
    <property type="entry name" value="UDP-Glycosyltransferase/glycogen phosphorylase"/>
    <property type="match status" value="1"/>
</dbReference>
<name>A0A1Z4BLY7_9FLAO</name>
<dbReference type="AlphaFoldDB" id="A0A1Z4BLY7"/>
<proteinExistence type="predicted"/>
<reference evidence="2" key="1">
    <citation type="submission" date="2017-06" db="EMBL/GenBank/DDBJ databases">
        <title>Complete genome sequence of Capnocytophaga sp. KCOM 1579 (=ChDC OS43) isolated from a human refractory periapical abscess lesion.</title>
        <authorList>
            <person name="Kook J.-K."/>
            <person name="Park S.-N."/>
            <person name="Lim Y.K."/>
            <person name="Roh H."/>
        </authorList>
    </citation>
    <scope>NUCLEOTIDE SEQUENCE [LARGE SCALE GENOMIC DNA]</scope>
    <source>
        <strain evidence="2">ChDC OS43</strain>
    </source>
</reference>
<dbReference type="RefSeq" id="WP_088593468.1">
    <property type="nucleotide sequence ID" value="NZ_CP022022.1"/>
</dbReference>
<dbReference type="KEGG" id="capn:CBG49_03945"/>
<protein>
    <recommendedName>
        <fullName evidence="3">Glycosyltransferase</fullName>
    </recommendedName>
</protein>
<accession>A0A1Z4BLY7</accession>
<keyword evidence="2" id="KW-1185">Reference proteome</keyword>
<gene>
    <name evidence="1" type="ORF">CBG49_03945</name>
</gene>
<evidence type="ECO:0008006" key="3">
    <source>
        <dbReference type="Google" id="ProtNLM"/>
    </source>
</evidence>
<evidence type="ECO:0000313" key="1">
    <source>
        <dbReference type="EMBL" id="ASF42304.1"/>
    </source>
</evidence>
<dbReference type="Gene3D" id="3.40.50.2000">
    <property type="entry name" value="Glycogen Phosphorylase B"/>
    <property type="match status" value="1"/>
</dbReference>